<proteinExistence type="predicted"/>
<keyword evidence="1" id="KW-0805">Transcription regulation</keyword>
<dbReference type="AlphaFoldDB" id="A0A2K8SJA6"/>
<gene>
    <name evidence="5" type="ORF">COO91_01261</name>
</gene>
<dbReference type="Gene3D" id="2.60.120.10">
    <property type="entry name" value="Jelly Rolls"/>
    <property type="match status" value="1"/>
</dbReference>
<evidence type="ECO:0000256" key="3">
    <source>
        <dbReference type="ARBA" id="ARBA00023163"/>
    </source>
</evidence>
<dbReference type="SMART" id="SM00342">
    <property type="entry name" value="HTH_ARAC"/>
    <property type="match status" value="1"/>
</dbReference>
<dbReference type="InterPro" id="IPR003313">
    <property type="entry name" value="AraC-bd"/>
</dbReference>
<dbReference type="GO" id="GO:0003700">
    <property type="term" value="F:DNA-binding transcription factor activity"/>
    <property type="evidence" value="ECO:0007669"/>
    <property type="project" value="InterPro"/>
</dbReference>
<dbReference type="EMBL" id="CP024785">
    <property type="protein sequence ID" value="AUB35383.1"/>
    <property type="molecule type" value="Genomic_DNA"/>
</dbReference>
<dbReference type="InterPro" id="IPR037923">
    <property type="entry name" value="HTH-like"/>
</dbReference>
<evidence type="ECO:0000313" key="6">
    <source>
        <dbReference type="Proteomes" id="UP000232003"/>
    </source>
</evidence>
<dbReference type="InterPro" id="IPR014710">
    <property type="entry name" value="RmlC-like_jellyroll"/>
</dbReference>
<dbReference type="SUPFAM" id="SSF46689">
    <property type="entry name" value="Homeodomain-like"/>
    <property type="match status" value="1"/>
</dbReference>
<name>A0A2K8SJA6_9NOSO</name>
<dbReference type="Pfam" id="PF02311">
    <property type="entry name" value="AraC_binding"/>
    <property type="match status" value="1"/>
</dbReference>
<dbReference type="Gene3D" id="1.10.10.60">
    <property type="entry name" value="Homeodomain-like"/>
    <property type="match status" value="1"/>
</dbReference>
<dbReference type="GO" id="GO:0043565">
    <property type="term" value="F:sequence-specific DNA binding"/>
    <property type="evidence" value="ECO:0007669"/>
    <property type="project" value="InterPro"/>
</dbReference>
<dbReference type="KEGG" id="nfl:COO91_01261"/>
<dbReference type="PANTHER" id="PTHR43280:SF32">
    <property type="entry name" value="TRANSCRIPTIONAL REGULATORY PROTEIN"/>
    <property type="match status" value="1"/>
</dbReference>
<feature type="domain" description="HTH araC/xylS-type" evidence="4">
    <location>
        <begin position="212"/>
        <end position="310"/>
    </location>
</feature>
<evidence type="ECO:0000259" key="4">
    <source>
        <dbReference type="PROSITE" id="PS01124"/>
    </source>
</evidence>
<dbReference type="PROSITE" id="PS01124">
    <property type="entry name" value="HTH_ARAC_FAMILY_2"/>
    <property type="match status" value="1"/>
</dbReference>
<evidence type="ECO:0000256" key="2">
    <source>
        <dbReference type="ARBA" id="ARBA00023125"/>
    </source>
</evidence>
<keyword evidence="3" id="KW-0804">Transcription</keyword>
<dbReference type="Pfam" id="PF12833">
    <property type="entry name" value="HTH_18"/>
    <property type="match status" value="1"/>
</dbReference>
<dbReference type="InterPro" id="IPR018060">
    <property type="entry name" value="HTH_AraC"/>
</dbReference>
<sequence length="326" mass="37864">MSCYLIYKSIACYQQDFDNNRLEPMTEGNQALVLDNKLFGVSCIKVERLEPAFKDMQNICSSHRHNFYKIIWVTKGRGTHFIDFNHYPIKPHSLYFISLGQIQTLELTEDVTGYMIMFTNEFFSLELQNKHILSQLPFFDIVNTDPVLYVNDEEAAIFNYIVQKLEREYHSNAIDRDDMLCAFLRILLIEVKRLYCPAQTIYTAESSVLIAKKFMLLIETHFLVTTSVSEYAKILNITANHLNETVKKTTGRTAGEWIRNRLVLEAKRLLIYSELTISEIAYHLNFDNVSYFGRLFKKYTDCSPGDFRGKSIKSDKASSNCSNSYN</sequence>
<dbReference type="SUPFAM" id="SSF51215">
    <property type="entry name" value="Regulatory protein AraC"/>
    <property type="match status" value="1"/>
</dbReference>
<dbReference type="InterPro" id="IPR009057">
    <property type="entry name" value="Homeodomain-like_sf"/>
</dbReference>
<dbReference type="OrthoDB" id="506156at2"/>
<keyword evidence="2 5" id="KW-0238">DNA-binding</keyword>
<organism evidence="5 6">
    <name type="scientific">Nostoc flagelliforme CCNUN1</name>
    <dbReference type="NCBI Taxonomy" id="2038116"/>
    <lineage>
        <taxon>Bacteria</taxon>
        <taxon>Bacillati</taxon>
        <taxon>Cyanobacteriota</taxon>
        <taxon>Cyanophyceae</taxon>
        <taxon>Nostocales</taxon>
        <taxon>Nostocaceae</taxon>
        <taxon>Nostoc</taxon>
    </lineage>
</organism>
<evidence type="ECO:0000313" key="5">
    <source>
        <dbReference type="EMBL" id="AUB35383.1"/>
    </source>
</evidence>
<accession>A0A2K8SJA6</accession>
<keyword evidence="6" id="KW-1185">Reference proteome</keyword>
<dbReference type="Proteomes" id="UP000232003">
    <property type="component" value="Chromosome"/>
</dbReference>
<dbReference type="PANTHER" id="PTHR43280">
    <property type="entry name" value="ARAC-FAMILY TRANSCRIPTIONAL REGULATOR"/>
    <property type="match status" value="1"/>
</dbReference>
<protein>
    <submittedName>
        <fullName evidence="5">AraC-type DNA-binding domain and AraC-containing proteins</fullName>
    </submittedName>
</protein>
<reference evidence="5 6" key="1">
    <citation type="submission" date="2017-11" db="EMBL/GenBank/DDBJ databases">
        <title>Complete genome of a free-living desiccation-tolerant cyanobacterium and its photosynthetic adaptation to extreme terrestrial habitat.</title>
        <authorList>
            <person name="Shang J."/>
        </authorList>
    </citation>
    <scope>NUCLEOTIDE SEQUENCE [LARGE SCALE GENOMIC DNA]</scope>
    <source>
        <strain evidence="5 6">CCNUN1</strain>
    </source>
</reference>
<evidence type="ECO:0000256" key="1">
    <source>
        <dbReference type="ARBA" id="ARBA00023015"/>
    </source>
</evidence>